<dbReference type="AlphaFoldDB" id="A0A2N7W2W5"/>
<keyword evidence="1" id="KW-0863">Zinc-finger</keyword>
<keyword evidence="5" id="KW-1185">Reference proteome</keyword>
<accession>A0A2N7W2W5</accession>
<gene>
    <name evidence="4" type="ORF">C0Z18_00535</name>
</gene>
<comment type="caution">
    <text evidence="4">The sequence shown here is derived from an EMBL/GenBank/DDBJ whole genome shotgun (WGS) entry which is preliminary data.</text>
</comment>
<feature type="domain" description="SWIM-type" evidence="3">
    <location>
        <begin position="53"/>
        <end position="86"/>
    </location>
</feature>
<keyword evidence="1" id="KW-0862">Zinc</keyword>
<dbReference type="PROSITE" id="PS50966">
    <property type="entry name" value="ZF_SWIM"/>
    <property type="match status" value="1"/>
</dbReference>
<feature type="region of interest" description="Disordered" evidence="2">
    <location>
        <begin position="93"/>
        <end position="125"/>
    </location>
</feature>
<dbReference type="Proteomes" id="UP000235616">
    <property type="component" value="Unassembled WGS sequence"/>
</dbReference>
<evidence type="ECO:0000313" key="5">
    <source>
        <dbReference type="Proteomes" id="UP000235616"/>
    </source>
</evidence>
<dbReference type="Pfam" id="PF04434">
    <property type="entry name" value="SWIM"/>
    <property type="match status" value="1"/>
</dbReference>
<sequence length="696" mass="75225">MPWFDIYRAYDDDTLTALANAGLLRRAAKDVDAGKVGWIEQEEAHGVVDADGQRVQLDTRGPQQARCDCPAPGLCKHILAAVLWLRASPAATVGPANDTARPESAMPAADSPAPTPEPSRPQVVTNDPLNEVLTLPVPALFRAAGAAAVRRAAATPAGRLEWRQQGGVLIMELPDLGQSCRWIAGAGFSGMVSDVPAAERKAVHLMALVALREVHGLAPEWPADAQPPAAEDTAALTAREQTFLTQVESTLAELLTGGLSHVSELTAARLLALNMSARGEGLPRLAALLRNLGGTVDLLVRRDHRADERDALAAMARIHALCNALRTADGALAGALRGRLRRQFAPSQTLELLPLGAHWWQTRGGARGLTLAFWDPQETRLLQATLARPDGSDQSFTRQGAWTSQAVWPGAGAAQRICEAAWRIEQPRLADDGRLALGGATRAQSEPLWHLDDPRLQDVGFYDWAELGERLRAAVGLAGEPLDTVLLRPVDTRPPRLDEVRQQVEWTVEDTSGRWLTLVVPISPEYQRRADNLDRLCARRAGVLGVLVRVERGAAETAFIPLAILSRDAKNRLQVISLDFAEESERPTSLANRILRMLESRREQAPPAAAPTLAARLLAPVYELLETQAATGRLATTASQIERAERACESIDSVGLSTVAAALLSHLRNPDAHGMLRLYRLCELLTELDGLPGIGR</sequence>
<reference evidence="4 5" key="1">
    <citation type="submission" date="2018-01" db="EMBL/GenBank/DDBJ databases">
        <title>Whole genome analyses suggest that Burkholderia sensu lato contains two further novel genera in the rhizoxinica-symbiotica group Mycetohabitans gen. nov., and Trinickia gen. nov.: implications for the evolution of diazotrophy and nodulation in the Burkholderiaceae.</title>
        <authorList>
            <person name="Estrada-de los Santos P."/>
            <person name="Palmer M."/>
            <person name="Chavez-Ramirez B."/>
            <person name="Beukes C."/>
            <person name="Steenkamp E.T."/>
            <person name="Hirsch A.M."/>
            <person name="Manyaka P."/>
            <person name="Maluk M."/>
            <person name="Lafos M."/>
            <person name="Crook M."/>
            <person name="Gross E."/>
            <person name="Simon M.F."/>
            <person name="Bueno dos Reis Junior F."/>
            <person name="Poole P.S."/>
            <person name="Venter S.N."/>
            <person name="James E.K."/>
        </authorList>
    </citation>
    <scope>NUCLEOTIDE SEQUENCE [LARGE SCALE GENOMIC DNA]</scope>
    <source>
        <strain evidence="4 5">GIMN1.004</strain>
    </source>
</reference>
<evidence type="ECO:0000259" key="3">
    <source>
        <dbReference type="PROSITE" id="PS50966"/>
    </source>
</evidence>
<name>A0A2N7W2W5_9BURK</name>
<dbReference type="GO" id="GO:0008270">
    <property type="term" value="F:zinc ion binding"/>
    <property type="evidence" value="ECO:0007669"/>
    <property type="project" value="UniProtKB-KW"/>
</dbReference>
<dbReference type="OrthoDB" id="242553at2"/>
<evidence type="ECO:0000256" key="2">
    <source>
        <dbReference type="SAM" id="MobiDB-lite"/>
    </source>
</evidence>
<protein>
    <submittedName>
        <fullName evidence="4">SWIM zinc finger family protein</fullName>
    </submittedName>
</protein>
<organism evidence="4 5">
    <name type="scientific">Trinickia dabaoshanensis</name>
    <dbReference type="NCBI Taxonomy" id="564714"/>
    <lineage>
        <taxon>Bacteria</taxon>
        <taxon>Pseudomonadati</taxon>
        <taxon>Pseudomonadota</taxon>
        <taxon>Betaproteobacteria</taxon>
        <taxon>Burkholderiales</taxon>
        <taxon>Burkholderiaceae</taxon>
        <taxon>Trinickia</taxon>
    </lineage>
</organism>
<dbReference type="InterPro" id="IPR007527">
    <property type="entry name" value="Znf_SWIM"/>
</dbReference>
<proteinExistence type="predicted"/>
<dbReference type="RefSeq" id="WP_102643413.1">
    <property type="nucleotide sequence ID" value="NZ_PNYA01000001.1"/>
</dbReference>
<keyword evidence="1" id="KW-0479">Metal-binding</keyword>
<evidence type="ECO:0000256" key="1">
    <source>
        <dbReference type="PROSITE-ProRule" id="PRU00325"/>
    </source>
</evidence>
<evidence type="ECO:0000313" key="4">
    <source>
        <dbReference type="EMBL" id="PMS23703.1"/>
    </source>
</evidence>
<dbReference type="EMBL" id="PNYA01000001">
    <property type="protein sequence ID" value="PMS23703.1"/>
    <property type="molecule type" value="Genomic_DNA"/>
</dbReference>